<dbReference type="GO" id="GO:0016616">
    <property type="term" value="F:oxidoreductase activity, acting on the CH-OH group of donors, NAD or NADP as acceptor"/>
    <property type="evidence" value="ECO:0007669"/>
    <property type="project" value="InterPro"/>
</dbReference>
<evidence type="ECO:0000259" key="6">
    <source>
        <dbReference type="Pfam" id="PF02826"/>
    </source>
</evidence>
<dbReference type="Pfam" id="PF00389">
    <property type="entry name" value="2-Hacid_dh"/>
    <property type="match status" value="1"/>
</dbReference>
<evidence type="ECO:0000256" key="4">
    <source>
        <dbReference type="RuleBase" id="RU003719"/>
    </source>
</evidence>
<keyword evidence="2 4" id="KW-0560">Oxidoreductase</keyword>
<reference evidence="7" key="1">
    <citation type="submission" date="2023-07" db="EMBL/GenBank/DDBJ databases">
        <title>Genomic Encyclopedia of Type Strains, Phase IV (KMG-IV): sequencing the most valuable type-strain genomes for metagenomic binning, comparative biology and taxonomic classification.</title>
        <authorList>
            <person name="Goeker M."/>
        </authorList>
    </citation>
    <scope>NUCLEOTIDE SEQUENCE</scope>
    <source>
        <strain evidence="7">DSM 19659</strain>
    </source>
</reference>
<dbReference type="InterPro" id="IPR050418">
    <property type="entry name" value="D-iso_2-hydroxyacid_DH_PdxB"/>
</dbReference>
<comment type="caution">
    <text evidence="7">The sequence shown here is derived from an EMBL/GenBank/DDBJ whole genome shotgun (WGS) entry which is preliminary data.</text>
</comment>
<dbReference type="Gene3D" id="3.40.50.720">
    <property type="entry name" value="NAD(P)-binding Rossmann-like Domain"/>
    <property type="match status" value="2"/>
</dbReference>
<dbReference type="Proteomes" id="UP001241537">
    <property type="component" value="Unassembled WGS sequence"/>
</dbReference>
<protein>
    <submittedName>
        <fullName evidence="7">Phosphoglycerate dehydrogenase-like enzyme</fullName>
    </submittedName>
</protein>
<comment type="similarity">
    <text evidence="1 4">Belongs to the D-isomer specific 2-hydroxyacid dehydrogenase family.</text>
</comment>
<evidence type="ECO:0000313" key="8">
    <source>
        <dbReference type="Proteomes" id="UP001241537"/>
    </source>
</evidence>
<dbReference type="InterPro" id="IPR029753">
    <property type="entry name" value="D-isomer_DH_CS"/>
</dbReference>
<dbReference type="PANTHER" id="PTHR43761:SF1">
    <property type="entry name" value="D-ISOMER SPECIFIC 2-HYDROXYACID DEHYDROGENASE CATALYTIC DOMAIN-CONTAINING PROTEIN-RELATED"/>
    <property type="match status" value="1"/>
</dbReference>
<dbReference type="InterPro" id="IPR006139">
    <property type="entry name" value="D-isomer_2_OHA_DH_cat_dom"/>
</dbReference>
<name>A0AAE4AKN3_9FIRM</name>
<sequence>MHRIILAGTYPAYTFEKLRAALPEQEFQLIAVDTAEKYAEMTDAEIMILRIFKAPREIIERNPRLKMIMRWGAGFDSVDIEAAGERGILVTNTPGANANAVSELAVLLMLAVGRKLFCHAKSLREGVWSKNTYLNSSFSLFGKTVGIIGGGNIGRQVAEKVHAFGAETVYYDPFRLSEEMEQRFRMKYVPLEELLCASDIITLHVPLLETTQHMIGEKQLAMMKQGTIVINTARGGLIDDSALYRAVESGKLAGAGLDGVEREPLMPEDELLQNPNIIVTPHVGGGTADIGDVIVPMLVQDIKDFCEGRDVIHIVNRKQLASK</sequence>
<dbReference type="PANTHER" id="PTHR43761">
    <property type="entry name" value="D-ISOMER SPECIFIC 2-HYDROXYACID DEHYDROGENASE FAMILY PROTEIN (AFU_ORTHOLOGUE AFUA_1G13630)"/>
    <property type="match status" value="1"/>
</dbReference>
<proteinExistence type="inferred from homology"/>
<dbReference type="EMBL" id="JAUSTO010000004">
    <property type="protein sequence ID" value="MDQ0152200.1"/>
    <property type="molecule type" value="Genomic_DNA"/>
</dbReference>
<dbReference type="Pfam" id="PF02826">
    <property type="entry name" value="2-Hacid_dh_C"/>
    <property type="match status" value="1"/>
</dbReference>
<evidence type="ECO:0000256" key="2">
    <source>
        <dbReference type="ARBA" id="ARBA00023002"/>
    </source>
</evidence>
<evidence type="ECO:0000256" key="3">
    <source>
        <dbReference type="ARBA" id="ARBA00023027"/>
    </source>
</evidence>
<dbReference type="SUPFAM" id="SSF51735">
    <property type="entry name" value="NAD(P)-binding Rossmann-fold domains"/>
    <property type="match status" value="1"/>
</dbReference>
<accession>A0AAE4AKN3</accession>
<dbReference type="PROSITE" id="PS00670">
    <property type="entry name" value="D_2_HYDROXYACID_DH_2"/>
    <property type="match status" value="1"/>
</dbReference>
<dbReference type="PROSITE" id="PS00065">
    <property type="entry name" value="D_2_HYDROXYACID_DH_1"/>
    <property type="match status" value="1"/>
</dbReference>
<dbReference type="SUPFAM" id="SSF52283">
    <property type="entry name" value="Formate/glycerate dehydrogenase catalytic domain-like"/>
    <property type="match status" value="1"/>
</dbReference>
<keyword evidence="3" id="KW-0520">NAD</keyword>
<keyword evidence="8" id="KW-1185">Reference proteome</keyword>
<dbReference type="PROSITE" id="PS00671">
    <property type="entry name" value="D_2_HYDROXYACID_DH_3"/>
    <property type="match status" value="1"/>
</dbReference>
<dbReference type="CDD" id="cd12175">
    <property type="entry name" value="2-Hacid_dh_11"/>
    <property type="match status" value="1"/>
</dbReference>
<dbReference type="InterPro" id="IPR036291">
    <property type="entry name" value="NAD(P)-bd_dom_sf"/>
</dbReference>
<gene>
    <name evidence="7" type="ORF">J2S20_000885</name>
</gene>
<evidence type="ECO:0000256" key="1">
    <source>
        <dbReference type="ARBA" id="ARBA00005854"/>
    </source>
</evidence>
<dbReference type="GO" id="GO:0051287">
    <property type="term" value="F:NAD binding"/>
    <property type="evidence" value="ECO:0007669"/>
    <property type="project" value="InterPro"/>
</dbReference>
<dbReference type="InterPro" id="IPR006140">
    <property type="entry name" value="D-isomer_DH_NAD-bd"/>
</dbReference>
<feature type="domain" description="D-isomer specific 2-hydroxyacid dehydrogenase NAD-binding" evidence="6">
    <location>
        <begin position="107"/>
        <end position="284"/>
    </location>
</feature>
<evidence type="ECO:0000259" key="5">
    <source>
        <dbReference type="Pfam" id="PF00389"/>
    </source>
</evidence>
<dbReference type="RefSeq" id="WP_307253632.1">
    <property type="nucleotide sequence ID" value="NZ_JAUSTO010000004.1"/>
</dbReference>
<organism evidence="7 8">
    <name type="scientific">Moryella indoligenes</name>
    <dbReference type="NCBI Taxonomy" id="371674"/>
    <lineage>
        <taxon>Bacteria</taxon>
        <taxon>Bacillati</taxon>
        <taxon>Bacillota</taxon>
        <taxon>Clostridia</taxon>
        <taxon>Lachnospirales</taxon>
        <taxon>Lachnospiraceae</taxon>
        <taxon>Moryella</taxon>
    </lineage>
</organism>
<evidence type="ECO:0000313" key="7">
    <source>
        <dbReference type="EMBL" id="MDQ0152200.1"/>
    </source>
</evidence>
<dbReference type="FunFam" id="3.40.50.720:FF:000203">
    <property type="entry name" value="D-3-phosphoglycerate dehydrogenase (SerA)"/>
    <property type="match status" value="1"/>
</dbReference>
<dbReference type="InterPro" id="IPR029752">
    <property type="entry name" value="D-isomer_DH_CS1"/>
</dbReference>
<dbReference type="AlphaFoldDB" id="A0AAE4AKN3"/>
<feature type="domain" description="D-isomer specific 2-hydroxyacid dehydrogenase catalytic" evidence="5">
    <location>
        <begin position="24"/>
        <end position="316"/>
    </location>
</feature>